<evidence type="ECO:0000313" key="3">
    <source>
        <dbReference type="Proteomes" id="UP000007844"/>
    </source>
</evidence>
<evidence type="ECO:0000256" key="1">
    <source>
        <dbReference type="SAM" id="Phobius"/>
    </source>
</evidence>
<organism evidence="2 3">
    <name type="scientific">Desulfocurvibacter africanus subsp. africanus str. Walvis Bay</name>
    <dbReference type="NCBI Taxonomy" id="690850"/>
    <lineage>
        <taxon>Bacteria</taxon>
        <taxon>Pseudomonadati</taxon>
        <taxon>Thermodesulfobacteriota</taxon>
        <taxon>Desulfovibrionia</taxon>
        <taxon>Desulfovibrionales</taxon>
        <taxon>Desulfovibrionaceae</taxon>
        <taxon>Desulfocurvibacter</taxon>
    </lineage>
</organism>
<proteinExistence type="predicted"/>
<dbReference type="AlphaFoldDB" id="F3YUM9"/>
<dbReference type="Proteomes" id="UP000007844">
    <property type="component" value="Chromosome"/>
</dbReference>
<feature type="transmembrane region" description="Helical" evidence="1">
    <location>
        <begin position="27"/>
        <end position="44"/>
    </location>
</feature>
<evidence type="ECO:0000313" key="2">
    <source>
        <dbReference type="EMBL" id="EGJ48983.1"/>
    </source>
</evidence>
<gene>
    <name evidence="2" type="ORF">Desaf_0631</name>
</gene>
<dbReference type="EMBL" id="CP003221">
    <property type="protein sequence ID" value="EGJ48983.1"/>
    <property type="molecule type" value="Genomic_DNA"/>
</dbReference>
<dbReference type="RefSeq" id="WP_005986820.1">
    <property type="nucleotide sequence ID" value="NC_016629.1"/>
</dbReference>
<keyword evidence="1" id="KW-1133">Transmembrane helix</keyword>
<name>F3YUM9_DESAF</name>
<keyword evidence="1" id="KW-0472">Membrane</keyword>
<reference evidence="2 3" key="1">
    <citation type="journal article" date="2011" name="J. Bacteriol.">
        <title>Genome sequence of the mercury-methylating and pleomorphic Desulfovibrio africanus Strain Walvis Bay.</title>
        <authorList>
            <person name="Brown S.D."/>
            <person name="Wall J.D."/>
            <person name="Kucken A.M."/>
            <person name="Gilmour C.C."/>
            <person name="Podar M."/>
            <person name="Brandt C.C."/>
            <person name="Teshima H."/>
            <person name="Detter J.C."/>
            <person name="Han C.S."/>
            <person name="Land M.L."/>
            <person name="Lucas S."/>
            <person name="Han J."/>
            <person name="Pennacchio L."/>
            <person name="Nolan M."/>
            <person name="Pitluck S."/>
            <person name="Woyke T."/>
            <person name="Goodwin L."/>
            <person name="Palumbo A.V."/>
            <person name="Elias D.A."/>
        </authorList>
    </citation>
    <scope>NUCLEOTIDE SEQUENCE [LARGE SCALE GENOMIC DNA]</scope>
    <source>
        <strain evidence="2 3">Walvis Bay</strain>
    </source>
</reference>
<keyword evidence="3" id="KW-1185">Reference proteome</keyword>
<protein>
    <submittedName>
        <fullName evidence="2">Uncharacterized protein</fullName>
    </submittedName>
</protein>
<sequence>MNMEYSRENHLKSPNAPRRRVYHPRNPKFAVILVILAVIVWFLFRACG</sequence>
<accession>F3YUM9</accession>
<keyword evidence="1" id="KW-0812">Transmembrane</keyword>
<dbReference type="KEGG" id="daf:Desaf_0631"/>
<dbReference type="HOGENOM" id="CLU_3151987_0_0_7"/>